<dbReference type="Proteomes" id="UP000323824">
    <property type="component" value="Chromosome"/>
</dbReference>
<dbReference type="GO" id="GO:0005525">
    <property type="term" value="F:GTP binding"/>
    <property type="evidence" value="ECO:0007669"/>
    <property type="project" value="UniProtKB-KW"/>
</dbReference>
<protein>
    <recommendedName>
        <fullName evidence="3">Ribosome biogenesis GTPase A</fullName>
    </recommendedName>
</protein>
<dbReference type="AlphaFoldDB" id="A0A5C1QFA8"/>
<organism evidence="6 7">
    <name type="scientific">Thiospirochaeta perfilievii</name>
    <dbReference type="NCBI Taxonomy" id="252967"/>
    <lineage>
        <taxon>Bacteria</taxon>
        <taxon>Pseudomonadati</taxon>
        <taxon>Spirochaetota</taxon>
        <taxon>Spirochaetia</taxon>
        <taxon>Spirochaetales</taxon>
        <taxon>Spirochaetaceae</taxon>
        <taxon>Thiospirochaeta</taxon>
    </lineage>
</organism>
<accession>A0A5C1QFA8</accession>
<dbReference type="Pfam" id="PF01926">
    <property type="entry name" value="MMR_HSR1"/>
    <property type="match status" value="1"/>
</dbReference>
<dbReference type="PANTHER" id="PTHR45782">
    <property type="entry name" value="MITOCHONDRIAL RIBOSOME-ASSOCIATED GTPASE 1"/>
    <property type="match status" value="1"/>
</dbReference>
<keyword evidence="3" id="KW-0963">Cytoplasm</keyword>
<evidence type="ECO:0000256" key="4">
    <source>
        <dbReference type="PIRSR" id="PIRSR006230-1"/>
    </source>
</evidence>
<sequence length="308" mass="35176">MQIQWFPGHMNKTINIIKDTLTKVDVIIEILDARVPVSSSNPMITELIGNKPRLVVLNKFDLADPDTTDRWMEYFRNLEHTLPVKVSSKTGYNLDSISKVCKELCHGAKWIDRREVRGMVVGIPNVGKSTIINALSGKKKVAVGNKPGLTRDLQRINITNSLQIYDTPGILWPKFEDKIVGYNLAALGSIKDTILDLVAVSRHAIEYLQLRYSGRLVARYNFDELSDDSYEILLQIGKRRGCLQTGGIIDIDRAVAFFLKDLRDGKLGLLSLEEPDDMIKREELAKEEKFKREEKLRLKKEKRNKRIK</sequence>
<comment type="subcellular location">
    <subcellularLocation>
        <location evidence="3">Cytoplasm</location>
    </subcellularLocation>
</comment>
<reference evidence="6 7" key="2">
    <citation type="submission" date="2019-09" db="EMBL/GenBank/DDBJ databases">
        <title>Complete Genome Sequence and Methylome Analysis of free living Spirochaetas.</title>
        <authorList>
            <person name="Leshcheva N."/>
            <person name="Mikheeva N."/>
        </authorList>
    </citation>
    <scope>NUCLEOTIDE SEQUENCE [LARGE SCALE GENOMIC DNA]</scope>
    <source>
        <strain evidence="6 7">P</strain>
    </source>
</reference>
<dbReference type="Gene3D" id="3.40.50.300">
    <property type="entry name" value="P-loop containing nucleotide triphosphate hydrolases"/>
    <property type="match status" value="1"/>
</dbReference>
<dbReference type="SUPFAM" id="SSF52540">
    <property type="entry name" value="P-loop containing nucleoside triphosphate hydrolases"/>
    <property type="match status" value="1"/>
</dbReference>
<dbReference type="CDD" id="cd01856">
    <property type="entry name" value="YlqF"/>
    <property type="match status" value="1"/>
</dbReference>
<evidence type="ECO:0000256" key="3">
    <source>
        <dbReference type="PIRNR" id="PIRNR006230"/>
    </source>
</evidence>
<dbReference type="OrthoDB" id="9779790at2"/>
<feature type="domain" description="CP-type G" evidence="5">
    <location>
        <begin position="11"/>
        <end position="173"/>
    </location>
</feature>
<dbReference type="NCBIfam" id="TIGR03596">
    <property type="entry name" value="GTPase_YlqF"/>
    <property type="match status" value="1"/>
</dbReference>
<proteinExistence type="inferred from homology"/>
<keyword evidence="7" id="KW-1185">Reference proteome</keyword>
<dbReference type="InterPro" id="IPR030378">
    <property type="entry name" value="G_CP_dom"/>
</dbReference>
<dbReference type="GO" id="GO:0005737">
    <property type="term" value="C:cytoplasm"/>
    <property type="evidence" value="ECO:0007669"/>
    <property type="project" value="UniProtKB-SubCell"/>
</dbReference>
<keyword evidence="2 3" id="KW-0342">GTP-binding</keyword>
<dbReference type="InterPro" id="IPR023179">
    <property type="entry name" value="GTP-bd_ortho_bundle_sf"/>
</dbReference>
<feature type="binding site" evidence="4">
    <location>
        <position position="169"/>
    </location>
    <ligand>
        <name>GTP</name>
        <dbReference type="ChEBI" id="CHEBI:37565"/>
    </ligand>
</feature>
<dbReference type="PIRSF" id="PIRSF006230">
    <property type="entry name" value="MG442"/>
    <property type="match status" value="1"/>
</dbReference>
<evidence type="ECO:0000313" key="6">
    <source>
        <dbReference type="EMBL" id="QEN05739.1"/>
    </source>
</evidence>
<feature type="binding site" evidence="4">
    <location>
        <begin position="125"/>
        <end position="130"/>
    </location>
    <ligand>
        <name>GTP</name>
        <dbReference type="ChEBI" id="CHEBI:37565"/>
    </ligand>
</feature>
<reference evidence="6 7" key="1">
    <citation type="submission" date="2019-02" db="EMBL/GenBank/DDBJ databases">
        <authorList>
            <person name="Fomenkov A."/>
            <person name="Dubinina G."/>
            <person name="Grabovich M."/>
            <person name="Vincze T."/>
            <person name="Roberts R.J."/>
        </authorList>
    </citation>
    <scope>NUCLEOTIDE SEQUENCE [LARGE SCALE GENOMIC DNA]</scope>
    <source>
        <strain evidence="6 7">P</strain>
    </source>
</reference>
<dbReference type="RefSeq" id="WP_149568973.1">
    <property type="nucleotide sequence ID" value="NZ_CP035807.1"/>
</dbReference>
<gene>
    <name evidence="6" type="primary">ylqF</name>
    <name evidence="6" type="ORF">EW093_13840</name>
</gene>
<feature type="binding site" evidence="4">
    <location>
        <begin position="58"/>
        <end position="61"/>
    </location>
    <ligand>
        <name>GTP</name>
        <dbReference type="ChEBI" id="CHEBI:37565"/>
    </ligand>
</feature>
<dbReference type="InterPro" id="IPR027417">
    <property type="entry name" value="P-loop_NTPase"/>
</dbReference>
<dbReference type="GO" id="GO:0006412">
    <property type="term" value="P:translation"/>
    <property type="evidence" value="ECO:0007669"/>
    <property type="project" value="TreeGrafter"/>
</dbReference>
<comment type="function">
    <text evidence="3">Required for a late step of 50S ribosomal subunit assembly. Has GTPase activity.</text>
</comment>
<dbReference type="EMBL" id="CP035807">
    <property type="protein sequence ID" value="QEN05739.1"/>
    <property type="molecule type" value="Genomic_DNA"/>
</dbReference>
<dbReference type="InterPro" id="IPR006073">
    <property type="entry name" value="GTP-bd"/>
</dbReference>
<dbReference type="PANTHER" id="PTHR45782:SF4">
    <property type="entry name" value="MITOCHONDRIAL RIBOSOME-ASSOCIATED GTPASE 1"/>
    <property type="match status" value="1"/>
</dbReference>
<evidence type="ECO:0000313" key="7">
    <source>
        <dbReference type="Proteomes" id="UP000323824"/>
    </source>
</evidence>
<keyword evidence="1 3" id="KW-0547">Nucleotide-binding</keyword>
<name>A0A5C1QFA8_9SPIO</name>
<evidence type="ECO:0000256" key="1">
    <source>
        <dbReference type="ARBA" id="ARBA00022741"/>
    </source>
</evidence>
<evidence type="ECO:0000256" key="2">
    <source>
        <dbReference type="ARBA" id="ARBA00023134"/>
    </source>
</evidence>
<dbReference type="Gene3D" id="1.10.1580.10">
    <property type="match status" value="1"/>
</dbReference>
<dbReference type="GO" id="GO:0003924">
    <property type="term" value="F:GTPase activity"/>
    <property type="evidence" value="ECO:0007669"/>
    <property type="project" value="TreeGrafter"/>
</dbReference>
<comment type="similarity">
    <text evidence="3">Belongs to the TRAFAC class YlqF/YawG GTPase family. MTG1 subfamily.</text>
</comment>
<dbReference type="InterPro" id="IPR016478">
    <property type="entry name" value="GTPase_MTG1"/>
</dbReference>
<dbReference type="InterPro" id="IPR019991">
    <property type="entry name" value="GTP-bd_ribosome_bgen"/>
</dbReference>
<dbReference type="PROSITE" id="PS51721">
    <property type="entry name" value="G_CP"/>
    <property type="match status" value="1"/>
</dbReference>
<evidence type="ECO:0000259" key="5">
    <source>
        <dbReference type="PROSITE" id="PS51721"/>
    </source>
</evidence>
<dbReference type="KEGG" id="sper:EW093_13840"/>